<evidence type="ECO:0000256" key="9">
    <source>
        <dbReference type="ARBA" id="ARBA00040743"/>
    </source>
</evidence>
<dbReference type="EMBL" id="JWLZ01000198">
    <property type="protein sequence ID" value="KHT61631.1"/>
    <property type="molecule type" value="Genomic_DNA"/>
</dbReference>
<dbReference type="Pfam" id="PF13616">
    <property type="entry name" value="Rotamase_3"/>
    <property type="match status" value="1"/>
</dbReference>
<evidence type="ECO:0000256" key="10">
    <source>
        <dbReference type="ARBA" id="ARBA00042775"/>
    </source>
</evidence>
<dbReference type="Gene3D" id="1.10.4030.10">
    <property type="entry name" value="Porin chaperone SurA, peptide-binding domain"/>
    <property type="match status" value="1"/>
</dbReference>
<organism evidence="14 15">
    <name type="scientific">Photobacterium gaetbulicola</name>
    <dbReference type="NCBI Taxonomy" id="1295392"/>
    <lineage>
        <taxon>Bacteria</taxon>
        <taxon>Pseudomonadati</taxon>
        <taxon>Pseudomonadota</taxon>
        <taxon>Gammaproteobacteria</taxon>
        <taxon>Vibrionales</taxon>
        <taxon>Vibrionaceae</taxon>
        <taxon>Photobacterium</taxon>
    </lineage>
</organism>
<keyword evidence="7" id="KW-0143">Chaperone</keyword>
<dbReference type="PANTHER" id="PTHR47529">
    <property type="entry name" value="PEPTIDYL-PROLYL CIS-TRANS ISOMERASE D"/>
    <property type="match status" value="1"/>
</dbReference>
<evidence type="ECO:0000313" key="14">
    <source>
        <dbReference type="EMBL" id="KHT61631.1"/>
    </source>
</evidence>
<feature type="transmembrane region" description="Helical" evidence="12">
    <location>
        <begin position="12"/>
        <end position="35"/>
    </location>
</feature>
<keyword evidence="11 14" id="KW-0413">Isomerase</keyword>
<gene>
    <name evidence="14" type="ORF">RJ45_22250</name>
</gene>
<accession>A0A0B9GS82</accession>
<dbReference type="RefSeq" id="WP_039467663.1">
    <property type="nucleotide sequence ID" value="NZ_JWLZ01000198.1"/>
</dbReference>
<comment type="similarity">
    <text evidence="8">Belongs to the PpiD chaperone family.</text>
</comment>
<evidence type="ECO:0000256" key="2">
    <source>
        <dbReference type="ARBA" id="ARBA00022475"/>
    </source>
</evidence>
<dbReference type="PANTHER" id="PTHR47529:SF1">
    <property type="entry name" value="PERIPLASMIC CHAPERONE PPID"/>
    <property type="match status" value="1"/>
</dbReference>
<evidence type="ECO:0000256" key="4">
    <source>
        <dbReference type="ARBA" id="ARBA00022692"/>
    </source>
</evidence>
<keyword evidence="2" id="KW-1003">Cell membrane</keyword>
<dbReference type="Proteomes" id="UP000031278">
    <property type="component" value="Unassembled WGS sequence"/>
</dbReference>
<dbReference type="NCBIfam" id="NF008054">
    <property type="entry name" value="PRK10788.1"/>
    <property type="match status" value="1"/>
</dbReference>
<evidence type="ECO:0000256" key="6">
    <source>
        <dbReference type="ARBA" id="ARBA00023136"/>
    </source>
</evidence>
<evidence type="ECO:0000256" key="1">
    <source>
        <dbReference type="ARBA" id="ARBA00004382"/>
    </source>
</evidence>
<comment type="subcellular location">
    <subcellularLocation>
        <location evidence="1">Cell inner membrane</location>
        <topology evidence="1">Single-pass type II membrane protein</topology>
        <orientation evidence="1">Periplasmic side</orientation>
    </subcellularLocation>
</comment>
<evidence type="ECO:0000313" key="15">
    <source>
        <dbReference type="Proteomes" id="UP000031278"/>
    </source>
</evidence>
<dbReference type="GO" id="GO:0003755">
    <property type="term" value="F:peptidyl-prolyl cis-trans isomerase activity"/>
    <property type="evidence" value="ECO:0007669"/>
    <property type="project" value="UniProtKB-KW"/>
</dbReference>
<evidence type="ECO:0000256" key="8">
    <source>
        <dbReference type="ARBA" id="ARBA00038408"/>
    </source>
</evidence>
<protein>
    <recommendedName>
        <fullName evidence="9">Periplasmic chaperone PpiD</fullName>
    </recommendedName>
    <alternativeName>
        <fullName evidence="10">Periplasmic folding chaperone</fullName>
    </alternativeName>
</protein>
<keyword evidence="3" id="KW-0997">Cell inner membrane</keyword>
<keyword evidence="6 12" id="KW-0472">Membrane</keyword>
<dbReference type="Pfam" id="PF13624">
    <property type="entry name" value="SurA_N_3"/>
    <property type="match status" value="1"/>
</dbReference>
<dbReference type="SUPFAM" id="SSF109998">
    <property type="entry name" value="Triger factor/SurA peptide-binding domain-like"/>
    <property type="match status" value="1"/>
</dbReference>
<keyword evidence="4 12" id="KW-0812">Transmembrane</keyword>
<dbReference type="GO" id="GO:0005886">
    <property type="term" value="C:plasma membrane"/>
    <property type="evidence" value="ECO:0007669"/>
    <property type="project" value="UniProtKB-SubCell"/>
</dbReference>
<dbReference type="InterPro" id="IPR027304">
    <property type="entry name" value="Trigger_fact/SurA_dom_sf"/>
</dbReference>
<evidence type="ECO:0000256" key="7">
    <source>
        <dbReference type="ARBA" id="ARBA00023186"/>
    </source>
</evidence>
<evidence type="ECO:0000256" key="11">
    <source>
        <dbReference type="PROSITE-ProRule" id="PRU00278"/>
    </source>
</evidence>
<evidence type="ECO:0000256" key="3">
    <source>
        <dbReference type="ARBA" id="ARBA00022519"/>
    </source>
</evidence>
<dbReference type="InterPro" id="IPR046357">
    <property type="entry name" value="PPIase_dom_sf"/>
</dbReference>
<keyword evidence="5 12" id="KW-1133">Transmembrane helix</keyword>
<name>A0A0B9GS82_9GAMM</name>
<dbReference type="InterPro" id="IPR052029">
    <property type="entry name" value="PpiD_chaperone"/>
</dbReference>
<dbReference type="SUPFAM" id="SSF54534">
    <property type="entry name" value="FKBP-like"/>
    <property type="match status" value="1"/>
</dbReference>
<evidence type="ECO:0000256" key="5">
    <source>
        <dbReference type="ARBA" id="ARBA00022989"/>
    </source>
</evidence>
<dbReference type="PROSITE" id="PS50198">
    <property type="entry name" value="PPIC_PPIASE_2"/>
    <property type="match status" value="1"/>
</dbReference>
<sequence length="629" mass="69395">MMERMREGASSIWVKIILGLIILSFVFAGVGSYLAGGGNQVAAKVDDREISQREFEMAYQNERNRMQAQLGDYFSTLMGDPAYVQQFRRSVLDRMVNDLLIEQRANELGLRISDQQVRQAIVSMPEFQRNGAFDNEQYNALLRRSGLTPDMFAESMRTDMLRQQLLLAIQGSDFALGNEVTALIKLERQEREIRTLTLDVAEFTQKAEVTDEEALAYYEQNPQQFTRPDQVKAAYIELSGANLKQTLNVSEADAKAYYDENQSKYGTAEKRQASHILVQGKGSEAKTKAENLLDELNNGADFAELAKTSSDDTFSGKEGGQLDWFERGVMDPAFEDAAFALGKGEISGVVESDFGYHIIKLDDIQEPQVKAFADVRDEILAELREQRAAEAFYDLQTQLAEKAFEMPDSLEDAAEAVEATVQTTDFISQSDAPGVLANPAVLQALFSPEVREDGLNSDVVEIGPEHVVVVRVDDSRDEVVLPFEEVSAKVKQQLSVVKGEEAANAKADELVAALRDGNTAVLADEGLSFSEPELINRMGADRLVAQVAFGLAKPESGASVYGVTRDMAGNMLIIALDKVVEADVDADAIDQQMAQQLEQMHAQQDVMATLDVLRNAAKVSYPVLDTTTN</sequence>
<evidence type="ECO:0000256" key="12">
    <source>
        <dbReference type="SAM" id="Phobius"/>
    </source>
</evidence>
<dbReference type="AlphaFoldDB" id="A0A0B9GS82"/>
<evidence type="ECO:0000259" key="13">
    <source>
        <dbReference type="PROSITE" id="PS50198"/>
    </source>
</evidence>
<proteinExistence type="inferred from homology"/>
<dbReference type="InterPro" id="IPR000297">
    <property type="entry name" value="PPIase_PpiC"/>
</dbReference>
<keyword evidence="11" id="KW-0697">Rotamase</keyword>
<feature type="domain" description="PpiC" evidence="13">
    <location>
        <begin position="268"/>
        <end position="363"/>
    </location>
</feature>
<comment type="caution">
    <text evidence="14">The sequence shown here is derived from an EMBL/GenBank/DDBJ whole genome shotgun (WGS) entry which is preliminary data.</text>
</comment>
<reference evidence="14 15" key="1">
    <citation type="submission" date="2014-12" db="EMBL/GenBank/DDBJ databases">
        <title>Genome sequencing of Photobacterium gaetbulicola AD005a.</title>
        <authorList>
            <person name="Adrian T.G.S."/>
            <person name="Chan K.G."/>
        </authorList>
    </citation>
    <scope>NUCLEOTIDE SEQUENCE [LARGE SCALE GENOMIC DNA]</scope>
    <source>
        <strain evidence="14 15">AD005a</strain>
    </source>
</reference>
<dbReference type="Gene3D" id="3.10.50.40">
    <property type="match status" value="1"/>
</dbReference>